<sequence length="371" mass="42280">MSVASFISYTYYNPLPTNMLFELMLLVSLLLLAKKMHASAWLVVAGCFLYITYTFAIAYFHLVHLQDYLLAYKSFIYMMILAFFSGKCLFTKKQVLTLFNALLWIFLCKYIIWLVFSEIKRPGVFVENNFEIMTMLFISLAVWSLEKKLTTVQWVLLTLIIFMSGSRSGVVSYFAMIALLSIHSFNFKTFLKLFPIGMVGIGVIAVLVSRLSGGDVSAIDRVVFAQGFLFAIEDWGWLNFLFGSTPLTALPESVCDRLVFYESLFSAKDPSVCYSVILHSYIMRQVFDHGVFGLFIVFFIINHLMKISLVPSRARKCVLAILFLNGMSVSSINSVYAVVGLVVILTTFYPHRYAFEKTRLTLQRKAVLDSQ</sequence>
<evidence type="ECO:0008006" key="4">
    <source>
        <dbReference type="Google" id="ProtNLM"/>
    </source>
</evidence>
<evidence type="ECO:0000313" key="3">
    <source>
        <dbReference type="Proteomes" id="UP000615755"/>
    </source>
</evidence>
<feature type="transmembrane region" description="Helical" evidence="1">
    <location>
        <begin position="317"/>
        <end position="349"/>
    </location>
</feature>
<feature type="transmembrane region" description="Helical" evidence="1">
    <location>
        <begin position="15"/>
        <end position="33"/>
    </location>
</feature>
<keyword evidence="3" id="KW-1185">Reference proteome</keyword>
<feature type="transmembrane region" description="Helical" evidence="1">
    <location>
        <begin position="40"/>
        <end position="62"/>
    </location>
</feature>
<feature type="transmembrane region" description="Helical" evidence="1">
    <location>
        <begin position="286"/>
        <end position="305"/>
    </location>
</feature>
<feature type="transmembrane region" description="Helical" evidence="1">
    <location>
        <begin position="154"/>
        <end position="181"/>
    </location>
</feature>
<feature type="transmembrane region" description="Helical" evidence="1">
    <location>
        <begin position="68"/>
        <end position="86"/>
    </location>
</feature>
<feature type="transmembrane region" description="Helical" evidence="1">
    <location>
        <begin position="128"/>
        <end position="145"/>
    </location>
</feature>
<proteinExistence type="predicted"/>
<evidence type="ECO:0000313" key="2">
    <source>
        <dbReference type="EMBL" id="MBE0369271.1"/>
    </source>
</evidence>
<keyword evidence="1" id="KW-0812">Transmembrane</keyword>
<feature type="transmembrane region" description="Helical" evidence="1">
    <location>
        <begin position="193"/>
        <end position="211"/>
    </location>
</feature>
<keyword evidence="1" id="KW-0472">Membrane</keyword>
<protein>
    <recommendedName>
        <fullName evidence="4">O-antigen ligase domain-containing protein</fullName>
    </recommendedName>
</protein>
<dbReference type="EMBL" id="AQGV01000012">
    <property type="protein sequence ID" value="MBE0369271.1"/>
    <property type="molecule type" value="Genomic_DNA"/>
</dbReference>
<organism evidence="2 3">
    <name type="scientific">Pseudoalteromonas aurantia 208</name>
    <dbReference type="NCBI Taxonomy" id="1314867"/>
    <lineage>
        <taxon>Bacteria</taxon>
        <taxon>Pseudomonadati</taxon>
        <taxon>Pseudomonadota</taxon>
        <taxon>Gammaproteobacteria</taxon>
        <taxon>Alteromonadales</taxon>
        <taxon>Pseudoalteromonadaceae</taxon>
        <taxon>Pseudoalteromonas</taxon>
    </lineage>
</organism>
<evidence type="ECO:0000256" key="1">
    <source>
        <dbReference type="SAM" id="Phobius"/>
    </source>
</evidence>
<reference evidence="2 3" key="1">
    <citation type="submission" date="2015-03" db="EMBL/GenBank/DDBJ databases">
        <title>Genome sequence of Pseudoalteromonas aurantia.</title>
        <authorList>
            <person name="Xie B.-B."/>
            <person name="Rong J.-C."/>
            <person name="Qin Q.-L."/>
            <person name="Zhang Y.-Z."/>
        </authorList>
    </citation>
    <scope>NUCLEOTIDE SEQUENCE [LARGE SCALE GENOMIC DNA]</scope>
    <source>
        <strain evidence="2 3">208</strain>
    </source>
</reference>
<gene>
    <name evidence="2" type="ORF">PAUR_a3086</name>
</gene>
<comment type="caution">
    <text evidence="2">The sequence shown here is derived from an EMBL/GenBank/DDBJ whole genome shotgun (WGS) entry which is preliminary data.</text>
</comment>
<keyword evidence="1" id="KW-1133">Transmembrane helix</keyword>
<feature type="transmembrane region" description="Helical" evidence="1">
    <location>
        <begin position="98"/>
        <end position="116"/>
    </location>
</feature>
<accession>A0ABR9EE56</accession>
<dbReference type="Proteomes" id="UP000615755">
    <property type="component" value="Unassembled WGS sequence"/>
</dbReference>
<name>A0ABR9EE56_9GAMM</name>